<dbReference type="GeneID" id="93710140"/>
<dbReference type="EMBL" id="FOXX01000003">
    <property type="protein sequence ID" value="SFQ45372.1"/>
    <property type="molecule type" value="Genomic_DNA"/>
</dbReference>
<dbReference type="PANTHER" id="PTHR37850">
    <property type="entry name" value="STRU PROTEIN"/>
    <property type="match status" value="1"/>
</dbReference>
<gene>
    <name evidence="3" type="ORF">SAMN02745910_01421</name>
</gene>
<organism evidence="3 4">
    <name type="scientific">Priestia endophytica DSM 13796</name>
    <dbReference type="NCBI Taxonomy" id="1121089"/>
    <lineage>
        <taxon>Bacteria</taxon>
        <taxon>Bacillati</taxon>
        <taxon>Bacillota</taxon>
        <taxon>Bacilli</taxon>
        <taxon>Bacillales</taxon>
        <taxon>Bacillaceae</taxon>
        <taxon>Priestia</taxon>
    </lineage>
</organism>
<dbReference type="PANTHER" id="PTHR37850:SF2">
    <property type="entry name" value="SAF DOMAIN PROTEIN"/>
    <property type="match status" value="1"/>
</dbReference>
<reference evidence="3 4" key="1">
    <citation type="submission" date="2016-10" db="EMBL/GenBank/DDBJ databases">
        <authorList>
            <person name="Varghese N."/>
            <person name="Submissions S."/>
        </authorList>
    </citation>
    <scope>NUCLEOTIDE SEQUENCE [LARGE SCALE GENOMIC DNA]</scope>
    <source>
        <strain evidence="3 4">DSM 13796</strain>
    </source>
</reference>
<feature type="region of interest" description="Disordered" evidence="1">
    <location>
        <begin position="425"/>
        <end position="446"/>
    </location>
</feature>
<evidence type="ECO:0000313" key="3">
    <source>
        <dbReference type="EMBL" id="SFQ45372.1"/>
    </source>
</evidence>
<evidence type="ECO:0000313" key="4">
    <source>
        <dbReference type="Proteomes" id="UP000182762"/>
    </source>
</evidence>
<protein>
    <submittedName>
        <fullName evidence="3">Predicted homoserine dehydrogenase, contains C-terminal SAF domain</fullName>
    </submittedName>
</protein>
<evidence type="ECO:0000256" key="1">
    <source>
        <dbReference type="SAM" id="MobiDB-lite"/>
    </source>
</evidence>
<name>A0A1I5YMH2_9BACI</name>
<sequence length="446" mass="47942">MLGLNYKLRDLEKLGREIHVGLIGCGQMGRGMISQIESMKGMRVVATADLHPALIQQAYLKAGINEHSIVLTDHLEEAEKAIEQGKTIGTAYSDLVTSLPSVDVIVDATGVPNLGAEIAWKSILNKKHIVMLNVEADVTVGPLLKQMADASGVVYTGSAGDEPGAVMELYDFADAIGFEIIALGKGKNNPLNHGANPSSVEVEAKAKGASPKMIASFQDGTKTMVEMNAVANATGFLPDIPGMHGISGTVKELPSLFQLVERGGVLANKGIVDYVNGVAPGVFAIISSDKEEVHHEMNYLKMGDGPNYVLYRPYHLTSLETPLSIARAFFHKEATIAPWQGLQAETVAVAKKDLKPGDHLDGIGGYTVYGKLLTQGDSAAVDALPIGLVDQNVVVTRPIKQGEIIRYGDIEQERESMIWKLRSLQNQSSNNSSPKNKLEQPRPFLV</sequence>
<feature type="compositionally biased region" description="Low complexity" evidence="1">
    <location>
        <begin position="425"/>
        <end position="435"/>
    </location>
</feature>
<dbReference type="SMART" id="SM00858">
    <property type="entry name" value="SAF"/>
    <property type="match status" value="1"/>
</dbReference>
<dbReference type="Pfam" id="PF08666">
    <property type="entry name" value="SAF"/>
    <property type="match status" value="1"/>
</dbReference>
<dbReference type="Pfam" id="PF03447">
    <property type="entry name" value="NAD_binding_3"/>
    <property type="match status" value="1"/>
</dbReference>
<dbReference type="CDD" id="cd11616">
    <property type="entry name" value="SAF_DH_OX_like"/>
    <property type="match status" value="1"/>
</dbReference>
<accession>A0A1I5YMH2</accession>
<dbReference type="InterPro" id="IPR048423">
    <property type="entry name" value="DRL_cat"/>
</dbReference>
<dbReference type="Pfam" id="PF21135">
    <property type="entry name" value="DRL_cat"/>
    <property type="match status" value="1"/>
</dbReference>
<dbReference type="Gene3D" id="3.40.50.720">
    <property type="entry name" value="NAD(P)-binding Rossmann-like Domain"/>
    <property type="match status" value="1"/>
</dbReference>
<evidence type="ECO:0000259" key="2">
    <source>
        <dbReference type="SMART" id="SM00858"/>
    </source>
</evidence>
<feature type="domain" description="SAF" evidence="2">
    <location>
        <begin position="345"/>
        <end position="411"/>
    </location>
</feature>
<dbReference type="RefSeq" id="WP_061802817.1">
    <property type="nucleotide sequence ID" value="NZ_FOXX01000003.1"/>
</dbReference>
<dbReference type="SUPFAM" id="SSF51735">
    <property type="entry name" value="NAD(P)-binding Rossmann-fold domains"/>
    <property type="match status" value="1"/>
</dbReference>
<dbReference type="Proteomes" id="UP000182762">
    <property type="component" value="Unassembled WGS sequence"/>
</dbReference>
<proteinExistence type="predicted"/>
<dbReference type="InterPro" id="IPR013974">
    <property type="entry name" value="SAF"/>
</dbReference>
<dbReference type="InterPro" id="IPR005106">
    <property type="entry name" value="Asp/hSer_DH_NAD-bd"/>
</dbReference>
<comment type="caution">
    <text evidence="3">The sequence shown here is derived from an EMBL/GenBank/DDBJ whole genome shotgun (WGS) entry which is preliminary data.</text>
</comment>
<keyword evidence="4" id="KW-1185">Reference proteome</keyword>
<dbReference type="InterPro" id="IPR036291">
    <property type="entry name" value="NAD(P)-bd_dom_sf"/>
</dbReference>